<evidence type="ECO:0000256" key="4">
    <source>
        <dbReference type="ARBA" id="ARBA00022833"/>
    </source>
</evidence>
<accession>A0A6J2VSG8</accession>
<dbReference type="InterPro" id="IPR006574">
    <property type="entry name" value="PRY"/>
</dbReference>
<dbReference type="PANTHER" id="PTHR25465">
    <property type="entry name" value="B-BOX DOMAIN CONTAINING"/>
    <property type="match status" value="1"/>
</dbReference>
<keyword evidence="5" id="KW-0391">Immunity</keyword>
<dbReference type="Pfam" id="PF15227">
    <property type="entry name" value="zf-C3HC4_4"/>
    <property type="match status" value="1"/>
</dbReference>
<dbReference type="Pfam" id="PF13765">
    <property type="entry name" value="PRY"/>
    <property type="match status" value="1"/>
</dbReference>
<dbReference type="OrthoDB" id="6270329at2759"/>
<dbReference type="Pfam" id="PF25600">
    <property type="entry name" value="TRIM_CC"/>
    <property type="match status" value="1"/>
</dbReference>
<dbReference type="PANTHER" id="PTHR25465:SF5">
    <property type="entry name" value="E3 UBIQUITIN_ISG15 LIGASE TRIM25-RELATED"/>
    <property type="match status" value="1"/>
</dbReference>
<dbReference type="Pfam" id="PF00643">
    <property type="entry name" value="zf-B_box"/>
    <property type="match status" value="1"/>
</dbReference>
<dbReference type="SUPFAM" id="SSF57850">
    <property type="entry name" value="RING/U-box"/>
    <property type="match status" value="1"/>
</dbReference>
<dbReference type="InterPro" id="IPR058030">
    <property type="entry name" value="TRIM8/14/16/25/29/45/65_CC"/>
</dbReference>
<dbReference type="GO" id="GO:0005737">
    <property type="term" value="C:cytoplasm"/>
    <property type="evidence" value="ECO:0007669"/>
    <property type="project" value="UniProtKB-ARBA"/>
</dbReference>
<reference evidence="12" key="1">
    <citation type="submission" date="2025-08" db="UniProtKB">
        <authorList>
            <consortium name="RefSeq"/>
        </authorList>
    </citation>
    <scope>IDENTIFICATION</scope>
</reference>
<dbReference type="PROSITE" id="PS50119">
    <property type="entry name" value="ZF_BBOX"/>
    <property type="match status" value="1"/>
</dbReference>
<evidence type="ECO:0000256" key="6">
    <source>
        <dbReference type="PROSITE-ProRule" id="PRU00024"/>
    </source>
</evidence>
<dbReference type="RefSeq" id="XP_030634634.1">
    <property type="nucleotide sequence ID" value="XM_030778774.1"/>
</dbReference>
<dbReference type="InterPro" id="IPR001841">
    <property type="entry name" value="Znf_RING"/>
</dbReference>
<dbReference type="Pfam" id="PF00622">
    <property type="entry name" value="SPRY"/>
    <property type="match status" value="1"/>
</dbReference>
<evidence type="ECO:0000313" key="12">
    <source>
        <dbReference type="RefSeq" id="XP_030634634.1"/>
    </source>
</evidence>
<keyword evidence="4" id="KW-0862">Zinc</keyword>
<keyword evidence="7" id="KW-0175">Coiled coil</keyword>
<dbReference type="AlphaFoldDB" id="A0A6J2VSG8"/>
<keyword evidence="1" id="KW-0399">Innate immunity</keyword>
<feature type="domain" description="B box-type" evidence="9">
    <location>
        <begin position="149"/>
        <end position="189"/>
    </location>
</feature>
<dbReference type="Gene3D" id="3.30.160.60">
    <property type="entry name" value="Classic Zinc Finger"/>
    <property type="match status" value="1"/>
</dbReference>
<evidence type="ECO:0000256" key="3">
    <source>
        <dbReference type="ARBA" id="ARBA00022771"/>
    </source>
</evidence>
<evidence type="ECO:0000256" key="7">
    <source>
        <dbReference type="SAM" id="Coils"/>
    </source>
</evidence>
<keyword evidence="11" id="KW-1185">Reference proteome</keyword>
<dbReference type="PRINTS" id="PR01407">
    <property type="entry name" value="BUTYPHLNCDUF"/>
</dbReference>
<proteinExistence type="predicted"/>
<dbReference type="PROSITE" id="PS50188">
    <property type="entry name" value="B302_SPRY"/>
    <property type="match status" value="1"/>
</dbReference>
<dbReference type="InterPro" id="IPR051051">
    <property type="entry name" value="E3_ubiq-ligase_TRIM/RNF"/>
</dbReference>
<dbReference type="SMART" id="SM00449">
    <property type="entry name" value="SPRY"/>
    <property type="match status" value="1"/>
</dbReference>
<evidence type="ECO:0000259" key="9">
    <source>
        <dbReference type="PROSITE" id="PS50119"/>
    </source>
</evidence>
<keyword evidence="2" id="KW-0479">Metal-binding</keyword>
<dbReference type="InterPro" id="IPR001870">
    <property type="entry name" value="B30.2/SPRY"/>
</dbReference>
<dbReference type="PROSITE" id="PS50089">
    <property type="entry name" value="ZF_RING_2"/>
    <property type="match status" value="1"/>
</dbReference>
<feature type="domain" description="B30.2/SPRY" evidence="10">
    <location>
        <begin position="365"/>
        <end position="554"/>
    </location>
</feature>
<name>A0A6J2VSG8_CHACN</name>
<dbReference type="InterPro" id="IPR000315">
    <property type="entry name" value="Znf_B-box"/>
</dbReference>
<organism evidence="11 12">
    <name type="scientific">Chanos chanos</name>
    <name type="common">Milkfish</name>
    <name type="synonym">Mugil chanos</name>
    <dbReference type="NCBI Taxonomy" id="29144"/>
    <lineage>
        <taxon>Eukaryota</taxon>
        <taxon>Metazoa</taxon>
        <taxon>Chordata</taxon>
        <taxon>Craniata</taxon>
        <taxon>Vertebrata</taxon>
        <taxon>Euteleostomi</taxon>
        <taxon>Actinopterygii</taxon>
        <taxon>Neopterygii</taxon>
        <taxon>Teleostei</taxon>
        <taxon>Ostariophysi</taxon>
        <taxon>Gonorynchiformes</taxon>
        <taxon>Chanidae</taxon>
        <taxon>Chanos</taxon>
    </lineage>
</organism>
<dbReference type="GeneID" id="115815767"/>
<dbReference type="Gene3D" id="2.60.120.920">
    <property type="match status" value="1"/>
</dbReference>
<keyword evidence="3 6" id="KW-0863">Zinc-finger</keyword>
<feature type="coiled-coil region" evidence="7">
    <location>
        <begin position="197"/>
        <end position="238"/>
    </location>
</feature>
<dbReference type="SMART" id="SM00336">
    <property type="entry name" value="BBOX"/>
    <property type="match status" value="1"/>
</dbReference>
<dbReference type="Gene3D" id="3.30.40.10">
    <property type="entry name" value="Zinc/RING finger domain, C3HC4 (zinc finger)"/>
    <property type="match status" value="1"/>
</dbReference>
<dbReference type="InterPro" id="IPR017907">
    <property type="entry name" value="Znf_RING_CS"/>
</dbReference>
<evidence type="ECO:0000313" key="11">
    <source>
        <dbReference type="Proteomes" id="UP000504632"/>
    </source>
</evidence>
<dbReference type="GO" id="GO:0008270">
    <property type="term" value="F:zinc ion binding"/>
    <property type="evidence" value="ECO:0007669"/>
    <property type="project" value="UniProtKB-KW"/>
</dbReference>
<evidence type="ECO:0000256" key="2">
    <source>
        <dbReference type="ARBA" id="ARBA00022723"/>
    </source>
</evidence>
<evidence type="ECO:0000256" key="5">
    <source>
        <dbReference type="ARBA" id="ARBA00022859"/>
    </source>
</evidence>
<feature type="domain" description="RING-type" evidence="8">
    <location>
        <begin position="15"/>
        <end position="58"/>
    </location>
</feature>
<dbReference type="Gene3D" id="4.10.830.40">
    <property type="match status" value="1"/>
</dbReference>
<evidence type="ECO:0000256" key="1">
    <source>
        <dbReference type="ARBA" id="ARBA00022588"/>
    </source>
</evidence>
<dbReference type="CDD" id="cd19769">
    <property type="entry name" value="Bbox2_TRIM16-like"/>
    <property type="match status" value="1"/>
</dbReference>
<protein>
    <submittedName>
        <fullName evidence="12">E3 ubiquitin/ISG15 ligase TRIM25-like</fullName>
    </submittedName>
</protein>
<dbReference type="InParanoid" id="A0A6J2VSG8"/>
<dbReference type="GO" id="GO:0045087">
    <property type="term" value="P:innate immune response"/>
    <property type="evidence" value="ECO:0007669"/>
    <property type="project" value="UniProtKB-KW"/>
</dbReference>
<dbReference type="PROSITE" id="PS00518">
    <property type="entry name" value="ZF_RING_1"/>
    <property type="match status" value="1"/>
</dbReference>
<sequence>MAEAVEALNLDQFGCSICLDLLRDPVTIPCGHSYCMDCIEGYWDQDDQRGICRCPQCRETFSPRPPLKKNTIIAQMMERLKKSTLKDAPPAQRRSAADHVDCDFCTSEKQKAVKSCLQCLASFCESHIQPHYQSPTFKRHKLVSASTHLQENICPHHGKLLEVYCQDDQQCICYPCALHKHKAHDTISVEFKWSEKQEELKEQQKRLQCEIMGMEEKLQELKQTMDTLKRSAQTAVEESEKIFTELICLIEKKRSEVTEMIRAQEKAELTRAERLQERLEQEISQLHQRDAELGRLSQIEDKIQFLQNFQPLCDLRQTEDQPDITVNPQLSFGNVTKTVFKLKKRIEEICEKETDVISQHVTNISIIQLPQPKTRREILLYSCELTLDPNTAHKRVHLSEENQSTADSGQAQPYPDHPERFDNYHHVLCGQVLSGRCYWEVECGGDNWSVAVAYKSMKRKGSGNECRLGYNDKSWRLSRYSFRYYFAHSGIETEIPVPSSCRIGVYLDHSEGILDFYSVSDTMTLLHRVQTTFNEPLYAAFGVAERSVVKILHL</sequence>
<evidence type="ECO:0000259" key="8">
    <source>
        <dbReference type="PROSITE" id="PS50089"/>
    </source>
</evidence>
<dbReference type="InterPro" id="IPR003877">
    <property type="entry name" value="SPRY_dom"/>
</dbReference>
<dbReference type="InterPro" id="IPR003879">
    <property type="entry name" value="Butyrophylin_SPRY"/>
</dbReference>
<evidence type="ECO:0000259" key="10">
    <source>
        <dbReference type="PROSITE" id="PS50188"/>
    </source>
</evidence>
<dbReference type="CDD" id="cd16040">
    <property type="entry name" value="SPRY_PRY_SNTX"/>
    <property type="match status" value="1"/>
</dbReference>
<dbReference type="InterPro" id="IPR013320">
    <property type="entry name" value="ConA-like_dom_sf"/>
</dbReference>
<dbReference type="Proteomes" id="UP000504632">
    <property type="component" value="Chromosome 6"/>
</dbReference>
<dbReference type="SMART" id="SM00589">
    <property type="entry name" value="PRY"/>
    <property type="match status" value="1"/>
</dbReference>
<dbReference type="SUPFAM" id="SSF57845">
    <property type="entry name" value="B-box zinc-binding domain"/>
    <property type="match status" value="1"/>
</dbReference>
<dbReference type="InterPro" id="IPR013083">
    <property type="entry name" value="Znf_RING/FYVE/PHD"/>
</dbReference>
<dbReference type="SMART" id="SM00184">
    <property type="entry name" value="RING"/>
    <property type="match status" value="1"/>
</dbReference>
<feature type="coiled-coil region" evidence="7">
    <location>
        <begin position="262"/>
        <end position="292"/>
    </location>
</feature>
<gene>
    <name evidence="12" type="primary">LOC115815767</name>
</gene>
<dbReference type="InterPro" id="IPR043136">
    <property type="entry name" value="B30.2/SPRY_sf"/>
</dbReference>
<dbReference type="SUPFAM" id="SSF49899">
    <property type="entry name" value="Concanavalin A-like lectins/glucanases"/>
    <property type="match status" value="1"/>
</dbReference>